<gene>
    <name evidence="3" type="primary">TAF1C</name>
    <name evidence="3" type="ORF">BGW38_009619</name>
</gene>
<dbReference type="PANTHER" id="PTHR15319">
    <property type="entry name" value="TATA BOX-BINDING PROTEIN ASSOCIATED FACTOR RNA POLYMERASE I SUBUNIT C"/>
    <property type="match status" value="1"/>
</dbReference>
<evidence type="ECO:0000256" key="1">
    <source>
        <dbReference type="SAM" id="MobiDB-lite"/>
    </source>
</evidence>
<evidence type="ECO:0000259" key="2">
    <source>
        <dbReference type="Pfam" id="PF10214"/>
    </source>
</evidence>
<dbReference type="InterPro" id="IPR038801">
    <property type="entry name" value="TAF1C"/>
</dbReference>
<dbReference type="InterPro" id="IPR048535">
    <property type="entry name" value="RRN6_beta-prop"/>
</dbReference>
<feature type="compositionally biased region" description="Basic residues" evidence="1">
    <location>
        <begin position="890"/>
        <end position="900"/>
    </location>
</feature>
<comment type="caution">
    <text evidence="3">The sequence shown here is derived from an EMBL/GenBank/DDBJ whole genome shotgun (WGS) entry which is preliminary data.</text>
</comment>
<organism evidence="3 4">
    <name type="scientific">Lunasporangiospora selenospora</name>
    <dbReference type="NCBI Taxonomy" id="979761"/>
    <lineage>
        <taxon>Eukaryota</taxon>
        <taxon>Fungi</taxon>
        <taxon>Fungi incertae sedis</taxon>
        <taxon>Mucoromycota</taxon>
        <taxon>Mortierellomycotina</taxon>
        <taxon>Mortierellomycetes</taxon>
        <taxon>Mortierellales</taxon>
        <taxon>Mortierellaceae</taxon>
        <taxon>Lunasporangiospora</taxon>
    </lineage>
</organism>
<keyword evidence="4" id="KW-1185">Reference proteome</keyword>
<feature type="compositionally biased region" description="Polar residues" evidence="1">
    <location>
        <begin position="859"/>
        <end position="869"/>
    </location>
</feature>
<evidence type="ECO:0000313" key="4">
    <source>
        <dbReference type="Proteomes" id="UP000780801"/>
    </source>
</evidence>
<feature type="compositionally biased region" description="Polar residues" evidence="1">
    <location>
        <begin position="901"/>
        <end position="932"/>
    </location>
</feature>
<proteinExistence type="predicted"/>
<name>A0A9P6FWX5_9FUNG</name>
<dbReference type="PANTHER" id="PTHR15319:SF1">
    <property type="entry name" value="TATA BOX-BINDING PROTEIN-ASSOCIATED FACTOR RNA POLYMERASE I SUBUNIT C"/>
    <property type="match status" value="1"/>
</dbReference>
<feature type="compositionally biased region" description="Basic residues" evidence="1">
    <location>
        <begin position="1128"/>
        <end position="1139"/>
    </location>
</feature>
<feature type="region of interest" description="Disordered" evidence="1">
    <location>
        <begin position="967"/>
        <end position="1005"/>
    </location>
</feature>
<dbReference type="Proteomes" id="UP000780801">
    <property type="component" value="Unassembled WGS sequence"/>
</dbReference>
<reference evidence="3" key="1">
    <citation type="journal article" date="2020" name="Fungal Divers.">
        <title>Resolving the Mortierellaceae phylogeny through synthesis of multi-gene phylogenetics and phylogenomics.</title>
        <authorList>
            <person name="Vandepol N."/>
            <person name="Liber J."/>
            <person name="Desiro A."/>
            <person name="Na H."/>
            <person name="Kennedy M."/>
            <person name="Barry K."/>
            <person name="Grigoriev I.V."/>
            <person name="Miller A.N."/>
            <person name="O'Donnell K."/>
            <person name="Stajich J.E."/>
            <person name="Bonito G."/>
        </authorList>
    </citation>
    <scope>NUCLEOTIDE SEQUENCE</scope>
    <source>
        <strain evidence="3">KOD1015</strain>
    </source>
</reference>
<sequence length="1139" mass="127121">MHRSIMKSLRFMNSTYPEDWFPEDPVYGIIEEGEREDYQLSQYDPFQANLLATGQLWNRPVVVIPGGPTGADLEIALVKQRPGKEPPFDLTPSTGSLLNLSSAIKQITMPSQCSQQDIEGKDIYNQYAMVSDHGEVFLWKRSPDHLLYSPDNTFYEDNIGGSTLYPGNDLWASNNAKSDLLEARGLSIVRREDSSVLEESGQAKHDPWKRCIWAAHPSQLVLASRSSISLLDFRGPNSERCLYKPRSKETIRALQEDPISFAPFHTYFATSGQLICIDQRFSKTPLLTWEHNMGRQGPCGLKVVGMVENGSYRSMAMMWDQRDASITVYNFSIGSENGSRVPMQFLGRPQELPNFHNHSQYTSTNALRTPLAQWDTPANVDGSLPNASRPPLFGLGILSTSQLEDGVQSEDMDNRPQAQNYKNSPFSLLQYSYTGGVYAQEIELKPESEMTAFIDSNNDLRDSILSVDFVKKGSKDSNVASGNETALAISQQSSLTRIEQQSSESIGNTDADNGMIDRILAAPEQHVAQWRPDLREEEDLVDGELVNPVELTPHLDLDLGPIVDDLTTRLQTNQWSSTAVEGADLEEIVRRAMDVLNRAKDTVSMYDLMEEVQCHHFSESQRDTISRLISSHVEISAWKPSIKGLSIHRRISRVYPVDQALATLLKDQESDLDSIVKHLDQIYPFPEQHPLQSEEPVGAVTQKLADLSIPSPHSQPSATVIDHEQEDRDDEREDDVEKANGQPETQREASPVQYWPSTDSHLIRARAIRRLAQDIVLSSIVIVRSTRASVAQGKDDIPVSEASIPNKGSSLFQYLFQDNQAQARRFKLSDNCQAVLQEWSVGENVEKYVYQRPEGVDAQGTSDESNSDQWSDEEDVQQENERRLLELRRRREKRHTRTKSGKTMDTSSALSSVSQPATTAQDSWMDTFSQQPGMPDEDGFFSLPTVISASQSVSAMRPTPSVTIKKTSTATATVTAPTTTTSKYSLSQSSGFQSGTSSRTESKFQRKLSVSESDLQWPLSLDRPTFQSSFTSNDNWEDSLKVRSQQQHRSQYDLQTHDEIMSLSTIAEGAPSQESHSLNIHSEQSLSQGEYESGLGGSNALWSASQPLPGLFANRRAGGGGKASEKNKSKKKKPRAQGF</sequence>
<dbReference type="GO" id="GO:0001164">
    <property type="term" value="F:RNA polymerase I core promoter sequence-specific DNA binding"/>
    <property type="evidence" value="ECO:0007669"/>
    <property type="project" value="TreeGrafter"/>
</dbReference>
<protein>
    <submittedName>
        <fullName evidence="3">TATA box-binding protein-associated factor RNA polymerase I subunit C</fullName>
    </submittedName>
</protein>
<feature type="region of interest" description="Disordered" evidence="1">
    <location>
        <begin position="853"/>
        <end position="936"/>
    </location>
</feature>
<dbReference type="EMBL" id="JAABOA010000717">
    <property type="protein sequence ID" value="KAF9583380.1"/>
    <property type="molecule type" value="Genomic_DNA"/>
</dbReference>
<feature type="compositionally biased region" description="Polar residues" evidence="1">
    <location>
        <begin position="1072"/>
        <end position="1090"/>
    </location>
</feature>
<dbReference type="GO" id="GO:0001650">
    <property type="term" value="C:fibrillar center"/>
    <property type="evidence" value="ECO:0007669"/>
    <property type="project" value="TreeGrafter"/>
</dbReference>
<feature type="compositionally biased region" description="Acidic residues" evidence="1">
    <location>
        <begin position="727"/>
        <end position="736"/>
    </location>
</feature>
<feature type="compositionally biased region" description="Basic and acidic residues" evidence="1">
    <location>
        <begin position="879"/>
        <end position="889"/>
    </location>
</feature>
<feature type="region of interest" description="Disordered" evidence="1">
    <location>
        <begin position="1069"/>
        <end position="1139"/>
    </location>
</feature>
<dbReference type="OrthoDB" id="2382881at2759"/>
<evidence type="ECO:0000313" key="3">
    <source>
        <dbReference type="EMBL" id="KAF9583380.1"/>
    </source>
</evidence>
<dbReference type="AlphaFoldDB" id="A0A9P6FWX5"/>
<feature type="region of interest" description="Disordered" evidence="1">
    <location>
        <begin position="708"/>
        <end position="755"/>
    </location>
</feature>
<dbReference type="Pfam" id="PF10214">
    <property type="entry name" value="Rrn6_beta-prop"/>
    <property type="match status" value="1"/>
</dbReference>
<feature type="compositionally biased region" description="Low complexity" evidence="1">
    <location>
        <begin position="967"/>
        <end position="998"/>
    </location>
</feature>
<feature type="domain" description="RRN6 beta-propeller" evidence="2">
    <location>
        <begin position="193"/>
        <end position="340"/>
    </location>
</feature>
<accession>A0A9P6FWX5</accession>